<dbReference type="EMBL" id="CAIIXF020000005">
    <property type="protein sequence ID" value="CAH1783839.1"/>
    <property type="molecule type" value="Genomic_DNA"/>
</dbReference>
<accession>A0A8S4NUU3</accession>
<gene>
    <name evidence="2" type="ORF">OFUS_LOCUS10129</name>
</gene>
<evidence type="ECO:0000313" key="3">
    <source>
        <dbReference type="Proteomes" id="UP000749559"/>
    </source>
</evidence>
<keyword evidence="3" id="KW-1185">Reference proteome</keyword>
<dbReference type="PANTHER" id="PTHR38636:SF1">
    <property type="entry name" value="CHLORIDE CHANNEL PROTEIN CLC-D"/>
    <property type="match status" value="1"/>
</dbReference>
<feature type="compositionally biased region" description="Basic and acidic residues" evidence="1">
    <location>
        <begin position="169"/>
        <end position="190"/>
    </location>
</feature>
<organism evidence="2 3">
    <name type="scientific">Owenia fusiformis</name>
    <name type="common">Polychaete worm</name>
    <dbReference type="NCBI Taxonomy" id="6347"/>
    <lineage>
        <taxon>Eukaryota</taxon>
        <taxon>Metazoa</taxon>
        <taxon>Spiralia</taxon>
        <taxon>Lophotrochozoa</taxon>
        <taxon>Annelida</taxon>
        <taxon>Polychaeta</taxon>
        <taxon>Sedentaria</taxon>
        <taxon>Canalipalpata</taxon>
        <taxon>Sabellida</taxon>
        <taxon>Oweniida</taxon>
        <taxon>Oweniidae</taxon>
        <taxon>Owenia</taxon>
    </lineage>
</organism>
<feature type="region of interest" description="Disordered" evidence="1">
    <location>
        <begin position="167"/>
        <end position="190"/>
    </location>
</feature>
<dbReference type="OrthoDB" id="421638at2759"/>
<evidence type="ECO:0000256" key="1">
    <source>
        <dbReference type="SAM" id="MobiDB-lite"/>
    </source>
</evidence>
<evidence type="ECO:0000313" key="2">
    <source>
        <dbReference type="EMBL" id="CAH1783839.1"/>
    </source>
</evidence>
<dbReference type="Proteomes" id="UP000749559">
    <property type="component" value="Unassembled WGS sequence"/>
</dbReference>
<reference evidence="2" key="1">
    <citation type="submission" date="2022-03" db="EMBL/GenBank/DDBJ databases">
        <authorList>
            <person name="Martin C."/>
        </authorList>
    </citation>
    <scope>NUCLEOTIDE SEQUENCE</scope>
</reference>
<dbReference type="PANTHER" id="PTHR38636">
    <property type="entry name" value="PROTEIN CBG20488"/>
    <property type="match status" value="1"/>
</dbReference>
<proteinExistence type="predicted"/>
<dbReference type="Pfam" id="PF08560">
    <property type="entry name" value="DUF1757"/>
    <property type="match status" value="1"/>
</dbReference>
<sequence>MAGETTKKGGAIWLKNISGMTVTDADMEDISNPRLELAVHIGTKTIQMGAMMGMLAIGPITQLVRGPRTMQAIATTALKFGTNGAIIGAVAGPIITYAASRKFEYENFYDRSYRIRYNRGQVITDRMCYFGMAVGAGAGYVTGFGILPCMALGIVVGTGGSVFAPGRMGSDEAKPKKKSASEETQERKDA</sequence>
<name>A0A8S4NUU3_OWEFU</name>
<protein>
    <submittedName>
        <fullName evidence="2">Uncharacterized protein</fullName>
    </submittedName>
</protein>
<comment type="caution">
    <text evidence="2">The sequence shown here is derived from an EMBL/GenBank/DDBJ whole genome shotgun (WGS) entry which is preliminary data.</text>
</comment>
<dbReference type="InterPro" id="IPR013869">
    <property type="entry name" value="DUF1757"/>
</dbReference>
<dbReference type="AlphaFoldDB" id="A0A8S4NUU3"/>